<feature type="domain" description="Polymerase nucleotidyl transferase" evidence="2">
    <location>
        <begin position="14"/>
        <end position="55"/>
    </location>
</feature>
<organism evidence="4 5">
    <name type="scientific">Ligilactobacillus ubinensis</name>
    <dbReference type="NCBI Taxonomy" id="2876789"/>
    <lineage>
        <taxon>Bacteria</taxon>
        <taxon>Bacillati</taxon>
        <taxon>Bacillota</taxon>
        <taxon>Bacilli</taxon>
        <taxon>Lactobacillales</taxon>
        <taxon>Lactobacillaceae</taxon>
        <taxon>Ligilactobacillus</taxon>
    </lineage>
</organism>
<keyword evidence="5" id="KW-1185">Reference proteome</keyword>
<dbReference type="InterPro" id="IPR025184">
    <property type="entry name" value="AadA_C"/>
</dbReference>
<protein>
    <submittedName>
        <fullName evidence="4">DUF4111 domain-containing protein</fullName>
    </submittedName>
</protein>
<name>A0A9X2JN43_9LACO</name>
<dbReference type="Pfam" id="PF13427">
    <property type="entry name" value="AadA_C"/>
    <property type="match status" value="1"/>
</dbReference>
<evidence type="ECO:0000256" key="1">
    <source>
        <dbReference type="ARBA" id="ARBA00022679"/>
    </source>
</evidence>
<dbReference type="Pfam" id="PF01909">
    <property type="entry name" value="NTP_transf_2"/>
    <property type="match status" value="1"/>
</dbReference>
<dbReference type="SUPFAM" id="SSF81301">
    <property type="entry name" value="Nucleotidyltransferase"/>
    <property type="match status" value="1"/>
</dbReference>
<evidence type="ECO:0000259" key="3">
    <source>
        <dbReference type="Pfam" id="PF13427"/>
    </source>
</evidence>
<keyword evidence="1" id="KW-0808">Transferase</keyword>
<reference evidence="4 5" key="1">
    <citation type="journal article" date="2023" name="Int. J. Syst. Evol. Microbiol.">
        <title>Ligilactobacillus ubinensis sp. nov., a novel species isolated from the wild ferment of a durian fruit (Durio zibethinus).</title>
        <authorList>
            <person name="Heng Y.C."/>
            <person name="Menon N."/>
            <person name="Chen B."/>
            <person name="Loo B.Z.L."/>
            <person name="Wong G.W.J."/>
            <person name="Lim A.C.H."/>
            <person name="Silvaraju S."/>
            <person name="Kittelmann S."/>
        </authorList>
    </citation>
    <scope>NUCLEOTIDE SEQUENCE [LARGE SCALE GENOMIC DNA]</scope>
    <source>
        <strain evidence="4 5">WILCCON 0076</strain>
    </source>
</reference>
<dbReference type="AlphaFoldDB" id="A0A9X2JN43"/>
<accession>A0A9X2JN43</accession>
<feature type="domain" description="Adenylyltransferase AadA C-terminal" evidence="3">
    <location>
        <begin position="149"/>
        <end position="235"/>
    </location>
</feature>
<evidence type="ECO:0000259" key="2">
    <source>
        <dbReference type="Pfam" id="PF01909"/>
    </source>
</evidence>
<sequence>MADTPKLLNRLKTKYARILQDNLVGIYLHGSLVLNSYNENVSDLDYLVIVKKPLTFSVKKEIMQVTVQNLWPLAPAKGLEFHILLLDSVTTYQNPISFELHFSKMHLSSYLNNPDKYIKKMHGPDPDIIAHLMIVWKAGKTLVGPPISDVFVPISETAYWNSILFDISDAKETIQTNPMYMILNLCRALAYKKEKIIISKLAGGKWMLKNHPEKYGALIKTALKEYTSKQVSDYTLAYQNFPLIEFAESILIQLYQ</sequence>
<dbReference type="Gene3D" id="3.30.460.10">
    <property type="entry name" value="Beta Polymerase, domain 2"/>
    <property type="match status" value="1"/>
</dbReference>
<comment type="caution">
    <text evidence="4">The sequence shown here is derived from an EMBL/GenBank/DDBJ whole genome shotgun (WGS) entry which is preliminary data.</text>
</comment>
<dbReference type="InterPro" id="IPR002934">
    <property type="entry name" value="Polymerase_NTP_transf_dom"/>
</dbReference>
<dbReference type="RefSeq" id="WP_253362143.1">
    <property type="nucleotide sequence ID" value="NZ_JAIULA010000032.1"/>
</dbReference>
<evidence type="ECO:0000313" key="5">
    <source>
        <dbReference type="Proteomes" id="UP001139006"/>
    </source>
</evidence>
<dbReference type="EMBL" id="JAIULA010000032">
    <property type="protein sequence ID" value="MCP0887985.1"/>
    <property type="molecule type" value="Genomic_DNA"/>
</dbReference>
<proteinExistence type="predicted"/>
<dbReference type="CDD" id="cd05403">
    <property type="entry name" value="NT_KNTase_like"/>
    <property type="match status" value="1"/>
</dbReference>
<dbReference type="InterPro" id="IPR043519">
    <property type="entry name" value="NT_sf"/>
</dbReference>
<evidence type="ECO:0000313" key="4">
    <source>
        <dbReference type="EMBL" id="MCP0887985.1"/>
    </source>
</evidence>
<dbReference type="GO" id="GO:0016779">
    <property type="term" value="F:nucleotidyltransferase activity"/>
    <property type="evidence" value="ECO:0007669"/>
    <property type="project" value="InterPro"/>
</dbReference>
<dbReference type="Proteomes" id="UP001139006">
    <property type="component" value="Unassembled WGS sequence"/>
</dbReference>
<gene>
    <name evidence="4" type="ORF">LB941_11645</name>
</gene>